<dbReference type="InterPro" id="IPR051477">
    <property type="entry name" value="Expansin_CellWall"/>
</dbReference>
<dbReference type="PANTHER" id="PTHR31836:SF28">
    <property type="entry name" value="SRCR DOMAIN-CONTAINING PROTEIN-RELATED"/>
    <property type="match status" value="1"/>
</dbReference>
<gene>
    <name evidence="3" type="ORF">GGX14DRAFT_555310</name>
</gene>
<evidence type="ECO:0000256" key="2">
    <source>
        <dbReference type="SAM" id="SignalP"/>
    </source>
</evidence>
<keyword evidence="1 2" id="KW-0732">Signal</keyword>
<evidence type="ECO:0000313" key="3">
    <source>
        <dbReference type="EMBL" id="KAJ7226719.1"/>
    </source>
</evidence>
<organism evidence="3 4">
    <name type="scientific">Mycena pura</name>
    <dbReference type="NCBI Taxonomy" id="153505"/>
    <lineage>
        <taxon>Eukaryota</taxon>
        <taxon>Fungi</taxon>
        <taxon>Dikarya</taxon>
        <taxon>Basidiomycota</taxon>
        <taxon>Agaricomycotina</taxon>
        <taxon>Agaricomycetes</taxon>
        <taxon>Agaricomycetidae</taxon>
        <taxon>Agaricales</taxon>
        <taxon>Marasmiineae</taxon>
        <taxon>Mycenaceae</taxon>
        <taxon>Mycena</taxon>
    </lineage>
</organism>
<feature type="signal peptide" evidence="2">
    <location>
        <begin position="1"/>
        <end position="17"/>
    </location>
</feature>
<evidence type="ECO:0000256" key="1">
    <source>
        <dbReference type="ARBA" id="ARBA00022729"/>
    </source>
</evidence>
<keyword evidence="4" id="KW-1185">Reference proteome</keyword>
<dbReference type="PANTHER" id="PTHR31836">
    <property type="match status" value="1"/>
</dbReference>
<dbReference type="EMBL" id="JARJCW010000003">
    <property type="protein sequence ID" value="KAJ7226719.1"/>
    <property type="molecule type" value="Genomic_DNA"/>
</dbReference>
<sequence>MRSLLPALAVSLPLALAAHVPRLEVRDPNPRAVTNSQWTFFSAGLGACGELNSNSDFASPSIVALDQQMFGPVNAPFNPICNQRITMTFGGKTAIAVITDICITCPPGGLDLTPSLFSFFAPLSEGLIFGAWDFVNASASEVPLVERPVT</sequence>
<reference evidence="3" key="1">
    <citation type="submission" date="2023-03" db="EMBL/GenBank/DDBJ databases">
        <title>Massive genome expansion in bonnet fungi (Mycena s.s.) driven by repeated elements and novel gene families across ecological guilds.</title>
        <authorList>
            <consortium name="Lawrence Berkeley National Laboratory"/>
            <person name="Harder C.B."/>
            <person name="Miyauchi S."/>
            <person name="Viragh M."/>
            <person name="Kuo A."/>
            <person name="Thoen E."/>
            <person name="Andreopoulos B."/>
            <person name="Lu D."/>
            <person name="Skrede I."/>
            <person name="Drula E."/>
            <person name="Henrissat B."/>
            <person name="Morin E."/>
            <person name="Kohler A."/>
            <person name="Barry K."/>
            <person name="LaButti K."/>
            <person name="Morin E."/>
            <person name="Salamov A."/>
            <person name="Lipzen A."/>
            <person name="Mereny Z."/>
            <person name="Hegedus B."/>
            <person name="Baldrian P."/>
            <person name="Stursova M."/>
            <person name="Weitz H."/>
            <person name="Taylor A."/>
            <person name="Grigoriev I.V."/>
            <person name="Nagy L.G."/>
            <person name="Martin F."/>
            <person name="Kauserud H."/>
        </authorList>
    </citation>
    <scope>NUCLEOTIDE SEQUENCE</scope>
    <source>
        <strain evidence="3">9144</strain>
    </source>
</reference>
<dbReference type="SUPFAM" id="SSF50685">
    <property type="entry name" value="Barwin-like endoglucanases"/>
    <property type="match status" value="1"/>
</dbReference>
<evidence type="ECO:0008006" key="5">
    <source>
        <dbReference type="Google" id="ProtNLM"/>
    </source>
</evidence>
<proteinExistence type="predicted"/>
<protein>
    <recommendedName>
        <fullName evidence="5">RlpA-like protein double-psi beta-barrel domain-containing protein</fullName>
    </recommendedName>
</protein>
<dbReference type="InterPro" id="IPR036908">
    <property type="entry name" value="RlpA-like_sf"/>
</dbReference>
<comment type="caution">
    <text evidence="3">The sequence shown here is derived from an EMBL/GenBank/DDBJ whole genome shotgun (WGS) entry which is preliminary data.</text>
</comment>
<dbReference type="Proteomes" id="UP001219525">
    <property type="component" value="Unassembled WGS sequence"/>
</dbReference>
<dbReference type="CDD" id="cd22191">
    <property type="entry name" value="DPBB_RlpA_EXP_N-like"/>
    <property type="match status" value="1"/>
</dbReference>
<dbReference type="Gene3D" id="2.40.40.10">
    <property type="entry name" value="RlpA-like domain"/>
    <property type="match status" value="1"/>
</dbReference>
<dbReference type="AlphaFoldDB" id="A0AAD6YRD7"/>
<feature type="chain" id="PRO_5042097953" description="RlpA-like protein double-psi beta-barrel domain-containing protein" evidence="2">
    <location>
        <begin position="18"/>
        <end position="150"/>
    </location>
</feature>
<evidence type="ECO:0000313" key="4">
    <source>
        <dbReference type="Proteomes" id="UP001219525"/>
    </source>
</evidence>
<accession>A0AAD6YRD7</accession>
<name>A0AAD6YRD7_9AGAR</name>